<dbReference type="Gene3D" id="3.30.70.1820">
    <property type="entry name" value="L1 transposable element, RRM domain"/>
    <property type="match status" value="1"/>
</dbReference>
<reference evidence="2" key="1">
    <citation type="submission" date="2025-08" db="UniProtKB">
        <authorList>
            <consortium name="Ensembl"/>
        </authorList>
    </citation>
    <scope>IDENTIFICATION</scope>
</reference>
<accession>A0A8B9GU86</accession>
<evidence type="ECO:0000256" key="1">
    <source>
        <dbReference type="SAM" id="Coils"/>
    </source>
</evidence>
<sequence length="215" mass="24275">MQPYNTCAGELTLADLTERVASNETRLSGAKNRVSDMEDCSNSHSSQLAALEKRAQLLQSKVDDLENRGRRKNIKIVGLPEQAEGSTPLAEFLCAMLPKSFGLPSGFAPEIEHAHRSLAPAPPERGPPRSVLVRFLRYPDKETVLRAAPQKRRQLRQFSKIRLCLNYQLLARSGCWCLGPKTAVRQKRIESYCMRRKFLTDKHLIKTSQNQFLGN</sequence>
<organism evidence="2 3">
    <name type="scientific">Astyanax mexicanus</name>
    <name type="common">Blind cave fish</name>
    <name type="synonym">Astyanax fasciatus mexicanus</name>
    <dbReference type="NCBI Taxonomy" id="7994"/>
    <lineage>
        <taxon>Eukaryota</taxon>
        <taxon>Metazoa</taxon>
        <taxon>Chordata</taxon>
        <taxon>Craniata</taxon>
        <taxon>Vertebrata</taxon>
        <taxon>Euteleostomi</taxon>
        <taxon>Actinopterygii</taxon>
        <taxon>Neopterygii</taxon>
        <taxon>Teleostei</taxon>
        <taxon>Ostariophysi</taxon>
        <taxon>Characiformes</taxon>
        <taxon>Characoidei</taxon>
        <taxon>Acestrorhamphidae</taxon>
        <taxon>Acestrorhamphinae</taxon>
        <taxon>Astyanax</taxon>
    </lineage>
</organism>
<dbReference type="Gene3D" id="1.20.5.340">
    <property type="match status" value="1"/>
</dbReference>
<evidence type="ECO:0008006" key="4">
    <source>
        <dbReference type="Google" id="ProtNLM"/>
    </source>
</evidence>
<dbReference type="AlphaFoldDB" id="A0A8B9GU86"/>
<feature type="coiled-coil region" evidence="1">
    <location>
        <begin position="13"/>
        <end position="68"/>
    </location>
</feature>
<name>A0A8B9GU86_ASTMX</name>
<dbReference type="InterPro" id="IPR004244">
    <property type="entry name" value="Transposase_22"/>
</dbReference>
<keyword evidence="1" id="KW-0175">Coiled coil</keyword>
<dbReference type="Proteomes" id="UP000694621">
    <property type="component" value="Unplaced"/>
</dbReference>
<evidence type="ECO:0000313" key="3">
    <source>
        <dbReference type="Proteomes" id="UP000694621"/>
    </source>
</evidence>
<protein>
    <recommendedName>
        <fullName evidence="4">L1 transposable element RRM domain-containing protein</fullName>
    </recommendedName>
</protein>
<dbReference type="Ensembl" id="ENSAMXT00005003183.1">
    <property type="protein sequence ID" value="ENSAMXP00005002817.1"/>
    <property type="gene ID" value="ENSAMXG00005001704.1"/>
</dbReference>
<dbReference type="PANTHER" id="PTHR11505">
    <property type="entry name" value="L1 TRANSPOSABLE ELEMENT-RELATED"/>
    <property type="match status" value="1"/>
</dbReference>
<proteinExistence type="predicted"/>
<evidence type="ECO:0000313" key="2">
    <source>
        <dbReference type="Ensembl" id="ENSAMXP00005002817.1"/>
    </source>
</evidence>